<evidence type="ECO:0000259" key="7">
    <source>
        <dbReference type="Pfam" id="PF04082"/>
    </source>
</evidence>
<dbReference type="PANTHER" id="PTHR47338">
    <property type="entry name" value="ZN(II)2CYS6 TRANSCRIPTION FACTOR (EUROFUNG)-RELATED"/>
    <property type="match status" value="1"/>
</dbReference>
<evidence type="ECO:0000256" key="5">
    <source>
        <dbReference type="ARBA" id="ARBA00023242"/>
    </source>
</evidence>
<evidence type="ECO:0000313" key="9">
    <source>
        <dbReference type="Proteomes" id="UP000001745"/>
    </source>
</evidence>
<dbReference type="STRING" id="441959.B8M7V7"/>
<dbReference type="GO" id="GO:0000981">
    <property type="term" value="F:DNA-binding transcription factor activity, RNA polymerase II-specific"/>
    <property type="evidence" value="ECO:0007669"/>
    <property type="project" value="InterPro"/>
</dbReference>
<dbReference type="Proteomes" id="UP000001745">
    <property type="component" value="Unassembled WGS sequence"/>
</dbReference>
<keyword evidence="5" id="KW-0539">Nucleus</keyword>
<keyword evidence="3" id="KW-0805">Transcription regulation</keyword>
<dbReference type="AlphaFoldDB" id="B8M7V7"/>
<dbReference type="EMBL" id="EQ962654">
    <property type="protein sequence ID" value="EED19836.1"/>
    <property type="molecule type" value="Genomic_DNA"/>
</dbReference>
<gene>
    <name evidence="8" type="ORF">TSTA_031010</name>
</gene>
<dbReference type="OrthoDB" id="4416636at2759"/>
<dbReference type="PANTHER" id="PTHR47338:SF10">
    <property type="entry name" value="TRANSCRIPTION FACTOR DOMAIN-CONTAINING PROTEIN-RELATED"/>
    <property type="match status" value="1"/>
</dbReference>
<dbReference type="PhylomeDB" id="B8M7V7"/>
<keyword evidence="4" id="KW-0804">Transcription</keyword>
<name>B8M7V7_TALSN</name>
<evidence type="ECO:0000313" key="8">
    <source>
        <dbReference type="EMBL" id="EED19836.1"/>
    </source>
</evidence>
<evidence type="ECO:0000256" key="2">
    <source>
        <dbReference type="ARBA" id="ARBA00022723"/>
    </source>
</evidence>
<evidence type="ECO:0000256" key="6">
    <source>
        <dbReference type="SAM" id="MobiDB-lite"/>
    </source>
</evidence>
<dbReference type="InParanoid" id="B8M7V7"/>
<keyword evidence="9" id="KW-1185">Reference proteome</keyword>
<sequence length="739" mass="82994">MPKASVDAIRPRPGKDVGALFALTNPEPTVNKTTQRDTEDRISKASKKVKYVVNLMYLFLHNTRRRIPPWAAIHGIHEAIPRATQLENVKGKEWACHVGQLTLVWGQDMLHARSVGKEKSSAMEANRAVRIVCVGVARDMHPDHIISGTEMDFPGLLGLPDNADSCTDNDGAVALFPESQIEFGMMSDIQTSATALVQSSEIHSFSWPSIDIEIGTRPIPDGDDLGGELSPHTTRELYQAYFDQTDHSCYMLDKNSFLLKMDHLPLGPESLSLKFIVLAHGASASPAYRHLQNKLYDTSRRYFENAETGNPFMTIAALQACILLAVYELKQLFYSRAWGRVNRAMWMAEMFGLHKMDAQYSSPRQRQSGLYVAPTTDPEELEERRRTFWSVFILCCFTSISVGWNTYAQINYMEEITTLLPNENRGDDHTSPFRPTLNNTLRLPMARKLSSFEALIITSALHIRSLRHADFALVEIGEDYLSYDFWMHHYYITESISQVGFTQHVEPTLQNSMTEPATLCVTLRIQAIYICLHHAAVVRESQTNSTRAFSSQSETKCLMAAMKLTSMINQIRDQAGSTNPNPYTVWSIYVAAQFYVRELHASRCKNGHPIMPMRTPSKPSLSPNGRPSLPVSASREQSKNMNISHFDGTSPATINNHASGLIPSRFELLHNIDFLLSTLSALKRSNPMAGTFEAQIYDELKGGKAMTDDRPIGRVEFPLDGKYVANNYAENGAQDRNKT</sequence>
<feature type="domain" description="Xylanolytic transcriptional activator regulatory" evidence="7">
    <location>
        <begin position="239"/>
        <end position="448"/>
    </location>
</feature>
<evidence type="ECO:0000256" key="3">
    <source>
        <dbReference type="ARBA" id="ARBA00023015"/>
    </source>
</evidence>
<accession>B8M7V7</accession>
<dbReference type="VEuPathDB" id="FungiDB:TSTA_031010"/>
<dbReference type="GeneID" id="8101778"/>
<dbReference type="eggNOG" id="ENOG502QVC1">
    <property type="taxonomic scope" value="Eukaryota"/>
</dbReference>
<dbReference type="GO" id="GO:0005634">
    <property type="term" value="C:nucleus"/>
    <property type="evidence" value="ECO:0007669"/>
    <property type="project" value="UniProtKB-SubCell"/>
</dbReference>
<reference evidence="9" key="1">
    <citation type="journal article" date="2015" name="Genome Announc.">
        <title>Genome sequence of the AIDS-associated pathogen Penicillium marneffei (ATCC18224) and its near taxonomic relative Talaromyces stipitatus (ATCC10500).</title>
        <authorList>
            <person name="Nierman W.C."/>
            <person name="Fedorova-Abrams N.D."/>
            <person name="Andrianopoulos A."/>
        </authorList>
    </citation>
    <scope>NUCLEOTIDE SEQUENCE [LARGE SCALE GENOMIC DNA]</scope>
    <source>
        <strain evidence="9">ATCC 10500 / CBS 375.48 / QM 6759 / NRRL 1006</strain>
    </source>
</reference>
<proteinExistence type="predicted"/>
<dbReference type="InterPro" id="IPR007219">
    <property type="entry name" value="XnlR_reg_dom"/>
</dbReference>
<dbReference type="InterPro" id="IPR050815">
    <property type="entry name" value="TF_fung"/>
</dbReference>
<protein>
    <recommendedName>
        <fullName evidence="7">Xylanolytic transcriptional activator regulatory domain-containing protein</fullName>
    </recommendedName>
</protein>
<dbReference type="GO" id="GO:0006351">
    <property type="term" value="P:DNA-templated transcription"/>
    <property type="evidence" value="ECO:0007669"/>
    <property type="project" value="InterPro"/>
</dbReference>
<feature type="region of interest" description="Disordered" evidence="6">
    <location>
        <begin position="607"/>
        <end position="637"/>
    </location>
</feature>
<evidence type="ECO:0000256" key="4">
    <source>
        <dbReference type="ARBA" id="ARBA00023163"/>
    </source>
</evidence>
<dbReference type="HOGENOM" id="CLU_022342_0_0_1"/>
<dbReference type="RefSeq" id="XP_002480270.1">
    <property type="nucleotide sequence ID" value="XM_002480225.1"/>
</dbReference>
<evidence type="ECO:0000256" key="1">
    <source>
        <dbReference type="ARBA" id="ARBA00004123"/>
    </source>
</evidence>
<dbReference type="GO" id="GO:0003677">
    <property type="term" value="F:DNA binding"/>
    <property type="evidence" value="ECO:0007669"/>
    <property type="project" value="InterPro"/>
</dbReference>
<keyword evidence="2" id="KW-0479">Metal-binding</keyword>
<comment type="subcellular location">
    <subcellularLocation>
        <location evidence="1">Nucleus</location>
    </subcellularLocation>
</comment>
<dbReference type="CDD" id="cd12148">
    <property type="entry name" value="fungal_TF_MHR"/>
    <property type="match status" value="1"/>
</dbReference>
<organism evidence="8 9">
    <name type="scientific">Talaromyces stipitatus (strain ATCC 10500 / CBS 375.48 / QM 6759 / NRRL 1006)</name>
    <name type="common">Penicillium stipitatum</name>
    <dbReference type="NCBI Taxonomy" id="441959"/>
    <lineage>
        <taxon>Eukaryota</taxon>
        <taxon>Fungi</taxon>
        <taxon>Dikarya</taxon>
        <taxon>Ascomycota</taxon>
        <taxon>Pezizomycotina</taxon>
        <taxon>Eurotiomycetes</taxon>
        <taxon>Eurotiomycetidae</taxon>
        <taxon>Eurotiales</taxon>
        <taxon>Trichocomaceae</taxon>
        <taxon>Talaromyces</taxon>
        <taxon>Talaromyces sect. Talaromyces</taxon>
    </lineage>
</organism>
<dbReference type="Pfam" id="PF04082">
    <property type="entry name" value="Fungal_trans"/>
    <property type="match status" value="1"/>
</dbReference>
<dbReference type="GO" id="GO:0008270">
    <property type="term" value="F:zinc ion binding"/>
    <property type="evidence" value="ECO:0007669"/>
    <property type="project" value="InterPro"/>
</dbReference>